<dbReference type="PROSITE" id="PS51186">
    <property type="entry name" value="GNAT"/>
    <property type="match status" value="1"/>
</dbReference>
<organism evidence="4 5">
    <name type="scientific">Marinibacterium profundimaris</name>
    <dbReference type="NCBI Taxonomy" id="1679460"/>
    <lineage>
        <taxon>Bacteria</taxon>
        <taxon>Pseudomonadati</taxon>
        <taxon>Pseudomonadota</taxon>
        <taxon>Alphaproteobacteria</taxon>
        <taxon>Rhodobacterales</taxon>
        <taxon>Paracoccaceae</taxon>
        <taxon>Marinibacterium</taxon>
    </lineage>
</organism>
<gene>
    <name evidence="4" type="ORF">ATO3_03815</name>
</gene>
<name>A0A225P1M2_9RHOB</name>
<dbReference type="GO" id="GO:0016747">
    <property type="term" value="F:acyltransferase activity, transferring groups other than amino-acyl groups"/>
    <property type="evidence" value="ECO:0007669"/>
    <property type="project" value="InterPro"/>
</dbReference>
<dbReference type="PANTHER" id="PTHR43877">
    <property type="entry name" value="AMINOALKYLPHOSPHONATE N-ACETYLTRANSFERASE-RELATED-RELATED"/>
    <property type="match status" value="1"/>
</dbReference>
<evidence type="ECO:0000313" key="4">
    <source>
        <dbReference type="EMBL" id="OWU78066.1"/>
    </source>
</evidence>
<dbReference type="InterPro" id="IPR000182">
    <property type="entry name" value="GNAT_dom"/>
</dbReference>
<keyword evidence="5" id="KW-1185">Reference proteome</keyword>
<dbReference type="CDD" id="cd04301">
    <property type="entry name" value="NAT_SF"/>
    <property type="match status" value="1"/>
</dbReference>
<accession>A0A225P1M2</accession>
<dbReference type="Gene3D" id="3.40.630.30">
    <property type="match status" value="1"/>
</dbReference>
<sequence length="171" mass="18761">MTIEDPQGPEALDAVRALCWDYLDVLRGLGGIDAEIVTQAYPPEKYAAIMENLALEHAPPAGGIRLARLNGRPVGCGMFHTLAPGTAEIKRVYVAPAARGTGAGRALMEELIATCRASGFERILMDTGRPLVAAQRLYDALGFRRRGPYQEMPGWVRDNLIYFEMELADDR</sequence>
<reference evidence="4 5" key="1">
    <citation type="submission" date="2013-04" db="EMBL/GenBank/DDBJ databases">
        <title>Oceanicola sp. 22II1-22F33 Genome Sequencing.</title>
        <authorList>
            <person name="Lai Q."/>
            <person name="Li G."/>
            <person name="Shao Z."/>
        </authorList>
    </citation>
    <scope>NUCLEOTIDE SEQUENCE [LARGE SCALE GENOMIC DNA]</scope>
    <source>
        <strain evidence="4 5">22II1-22F33</strain>
    </source>
</reference>
<protein>
    <submittedName>
        <fullName evidence="4">Acetyltransferase</fullName>
    </submittedName>
</protein>
<feature type="domain" description="N-acetyltransferase" evidence="3">
    <location>
        <begin position="1"/>
        <end position="170"/>
    </location>
</feature>
<dbReference type="InterPro" id="IPR050832">
    <property type="entry name" value="Bact_Acetyltransf"/>
</dbReference>
<keyword evidence="2" id="KW-0012">Acyltransferase</keyword>
<comment type="caution">
    <text evidence="4">The sequence shown here is derived from an EMBL/GenBank/DDBJ whole genome shotgun (WGS) entry which is preliminary data.</text>
</comment>
<dbReference type="InterPro" id="IPR016181">
    <property type="entry name" value="Acyl_CoA_acyltransferase"/>
</dbReference>
<proteinExistence type="predicted"/>
<dbReference type="SUPFAM" id="SSF55729">
    <property type="entry name" value="Acyl-CoA N-acyltransferases (Nat)"/>
    <property type="match status" value="1"/>
</dbReference>
<evidence type="ECO:0000259" key="3">
    <source>
        <dbReference type="PROSITE" id="PS51186"/>
    </source>
</evidence>
<dbReference type="PANTHER" id="PTHR43877:SF2">
    <property type="entry name" value="AMINOALKYLPHOSPHONATE N-ACETYLTRANSFERASE-RELATED"/>
    <property type="match status" value="1"/>
</dbReference>
<keyword evidence="1 4" id="KW-0808">Transferase</keyword>
<evidence type="ECO:0000256" key="2">
    <source>
        <dbReference type="ARBA" id="ARBA00023315"/>
    </source>
</evidence>
<dbReference type="Proteomes" id="UP000215377">
    <property type="component" value="Unassembled WGS sequence"/>
</dbReference>
<dbReference type="AlphaFoldDB" id="A0A225P1M2"/>
<dbReference type="EMBL" id="AQQR01000001">
    <property type="protein sequence ID" value="OWU78066.1"/>
    <property type="molecule type" value="Genomic_DNA"/>
</dbReference>
<evidence type="ECO:0000256" key="1">
    <source>
        <dbReference type="ARBA" id="ARBA00022679"/>
    </source>
</evidence>
<dbReference type="Pfam" id="PF00583">
    <property type="entry name" value="Acetyltransf_1"/>
    <property type="match status" value="1"/>
</dbReference>
<evidence type="ECO:0000313" key="5">
    <source>
        <dbReference type="Proteomes" id="UP000215377"/>
    </source>
</evidence>